<proteinExistence type="predicted"/>
<comment type="caution">
    <text evidence="4">The sequence shown here is derived from an EMBL/GenBank/DDBJ whole genome shotgun (WGS) entry which is preliminary data.</text>
</comment>
<dbReference type="Gene3D" id="3.10.450.40">
    <property type="match status" value="2"/>
</dbReference>
<gene>
    <name evidence="4" type="ORF">FB566_4701</name>
</gene>
<feature type="region of interest" description="Disordered" evidence="1">
    <location>
        <begin position="34"/>
        <end position="62"/>
    </location>
</feature>
<organism evidence="4 5">
    <name type="scientific">Stackebrandtia endophytica</name>
    <dbReference type="NCBI Taxonomy" id="1496996"/>
    <lineage>
        <taxon>Bacteria</taxon>
        <taxon>Bacillati</taxon>
        <taxon>Actinomycetota</taxon>
        <taxon>Actinomycetes</taxon>
        <taxon>Glycomycetales</taxon>
        <taxon>Glycomycetaceae</taxon>
        <taxon>Stackebrandtia</taxon>
    </lineage>
</organism>
<protein>
    <submittedName>
        <fullName evidence="4">Putative membrane protein YkoI</fullName>
    </submittedName>
</protein>
<feature type="region of interest" description="Disordered" evidence="1">
    <location>
        <begin position="205"/>
        <end position="237"/>
    </location>
</feature>
<dbReference type="InParanoid" id="A0A543B2V3"/>
<dbReference type="AlphaFoldDB" id="A0A543B2V3"/>
<evidence type="ECO:0000313" key="4">
    <source>
        <dbReference type="EMBL" id="TQL79100.1"/>
    </source>
</evidence>
<feature type="domain" description="PepSY" evidence="3">
    <location>
        <begin position="146"/>
        <end position="205"/>
    </location>
</feature>
<keyword evidence="5" id="KW-1185">Reference proteome</keyword>
<reference evidence="4 5" key="1">
    <citation type="submission" date="2019-06" db="EMBL/GenBank/DDBJ databases">
        <title>Sequencing the genomes of 1000 actinobacteria strains.</title>
        <authorList>
            <person name="Klenk H.-P."/>
        </authorList>
    </citation>
    <scope>NUCLEOTIDE SEQUENCE [LARGE SCALE GENOMIC DNA]</scope>
    <source>
        <strain evidence="4 5">DSM 45928</strain>
    </source>
</reference>
<dbReference type="Proteomes" id="UP000317043">
    <property type="component" value="Unassembled WGS sequence"/>
</dbReference>
<sequence length="237" mass="25184">MKKSLLTGRRGWFIAGTAAAILLGSAAVATASLTGNEGTPPGYSQTADGSQRDAREDADSALPTATEVSASEAADIALTTVPDGIVTSVDLEGRRSDTPVWSVDLVSPGYEHDVIVDATTGEIRSHERDDDDDWQEDSAKAAAAQITIAQAEEIALSEAADGVILEIELEGDDGQPVWQVEVFSPGDETWQYIKINAVDGSIISINDDYIGDDDDDWGDDDDDHESDHDDDDNGDDD</sequence>
<dbReference type="RefSeq" id="WP_142044151.1">
    <property type="nucleotide sequence ID" value="NZ_JBHTGS010000002.1"/>
</dbReference>
<evidence type="ECO:0000313" key="5">
    <source>
        <dbReference type="Proteomes" id="UP000317043"/>
    </source>
</evidence>
<accession>A0A543B2V3</accession>
<dbReference type="InterPro" id="IPR025711">
    <property type="entry name" value="PepSY"/>
</dbReference>
<feature type="compositionally biased region" description="Polar residues" evidence="1">
    <location>
        <begin position="34"/>
        <end position="49"/>
    </location>
</feature>
<dbReference type="OrthoDB" id="4336385at2"/>
<evidence type="ECO:0000256" key="2">
    <source>
        <dbReference type="SAM" id="SignalP"/>
    </source>
</evidence>
<feature type="compositionally biased region" description="Acidic residues" evidence="1">
    <location>
        <begin position="209"/>
        <end position="237"/>
    </location>
</feature>
<dbReference type="EMBL" id="VFOW01000001">
    <property type="protein sequence ID" value="TQL79100.1"/>
    <property type="molecule type" value="Genomic_DNA"/>
</dbReference>
<dbReference type="Pfam" id="PF03413">
    <property type="entry name" value="PepSY"/>
    <property type="match status" value="2"/>
</dbReference>
<feature type="chain" id="PRO_5021874272" evidence="2">
    <location>
        <begin position="32"/>
        <end position="237"/>
    </location>
</feature>
<feature type="domain" description="PepSY" evidence="3">
    <location>
        <begin position="68"/>
        <end position="126"/>
    </location>
</feature>
<evidence type="ECO:0000259" key="3">
    <source>
        <dbReference type="Pfam" id="PF03413"/>
    </source>
</evidence>
<evidence type="ECO:0000256" key="1">
    <source>
        <dbReference type="SAM" id="MobiDB-lite"/>
    </source>
</evidence>
<name>A0A543B2V3_9ACTN</name>
<feature type="signal peptide" evidence="2">
    <location>
        <begin position="1"/>
        <end position="31"/>
    </location>
</feature>
<keyword evidence="2" id="KW-0732">Signal</keyword>